<comment type="similarity">
    <text evidence="3">Belongs to the GRAS family.</text>
</comment>
<feature type="region of interest" description="VHIID" evidence="3">
    <location>
        <begin position="89"/>
        <end position="154"/>
    </location>
</feature>
<keyword evidence="2" id="KW-0804">Transcription</keyword>
<keyword evidence="6" id="KW-1185">Reference proteome</keyword>
<dbReference type="OrthoDB" id="762338at2759"/>
<gene>
    <name evidence="5" type="ORF">MUK42_17331</name>
</gene>
<feature type="non-terminal residue" evidence="5">
    <location>
        <position position="1"/>
    </location>
</feature>
<dbReference type="EMBL" id="CP097510">
    <property type="protein sequence ID" value="URE24586.1"/>
    <property type="molecule type" value="Genomic_DNA"/>
</dbReference>
<accession>A0A9E7H0G9</accession>
<dbReference type="Pfam" id="PF03514">
    <property type="entry name" value="GRAS"/>
    <property type="match status" value="1"/>
</dbReference>
<dbReference type="InterPro" id="IPR005202">
    <property type="entry name" value="TF_GRAS"/>
</dbReference>
<dbReference type="PANTHER" id="PTHR31636">
    <property type="entry name" value="OSJNBA0084A10.13 PROTEIN-RELATED"/>
    <property type="match status" value="1"/>
</dbReference>
<evidence type="ECO:0000313" key="6">
    <source>
        <dbReference type="Proteomes" id="UP001055439"/>
    </source>
</evidence>
<organism evidence="5 6">
    <name type="scientific">Musa troglodytarum</name>
    <name type="common">fe'i banana</name>
    <dbReference type="NCBI Taxonomy" id="320322"/>
    <lineage>
        <taxon>Eukaryota</taxon>
        <taxon>Viridiplantae</taxon>
        <taxon>Streptophyta</taxon>
        <taxon>Embryophyta</taxon>
        <taxon>Tracheophyta</taxon>
        <taxon>Spermatophyta</taxon>
        <taxon>Magnoliopsida</taxon>
        <taxon>Liliopsida</taxon>
        <taxon>Zingiberales</taxon>
        <taxon>Musaceae</taxon>
        <taxon>Musa</taxon>
    </lineage>
</organism>
<evidence type="ECO:0000313" key="5">
    <source>
        <dbReference type="EMBL" id="URE24586.1"/>
    </source>
</evidence>
<dbReference type="AlphaFoldDB" id="A0A9E7H0G9"/>
<feature type="region of interest" description="Disordered" evidence="4">
    <location>
        <begin position="220"/>
        <end position="255"/>
    </location>
</feature>
<proteinExistence type="inferred from homology"/>
<evidence type="ECO:0000256" key="1">
    <source>
        <dbReference type="ARBA" id="ARBA00023015"/>
    </source>
</evidence>
<protein>
    <submittedName>
        <fullName evidence="5">Scarecrow-like protein</fullName>
    </submittedName>
</protein>
<feature type="short sequence motif" description="LXXLL motif" evidence="3">
    <location>
        <begin position="213"/>
        <end position="217"/>
    </location>
</feature>
<reference evidence="5" key="1">
    <citation type="submission" date="2022-05" db="EMBL/GenBank/DDBJ databases">
        <title>The Musa troglodytarum L. genome provides insights into the mechanism of non-climacteric behaviour and enrichment of carotenoids.</title>
        <authorList>
            <person name="Wang J."/>
        </authorList>
    </citation>
    <scope>NUCLEOTIDE SEQUENCE</scope>
    <source>
        <tissue evidence="5">Leaf</tissue>
    </source>
</reference>
<feature type="region of interest" description="Leucine repeat II (LRII)" evidence="3">
    <location>
        <begin position="164"/>
        <end position="196"/>
    </location>
</feature>
<evidence type="ECO:0000256" key="2">
    <source>
        <dbReference type="ARBA" id="ARBA00023163"/>
    </source>
</evidence>
<evidence type="ECO:0000256" key="4">
    <source>
        <dbReference type="SAM" id="MobiDB-lite"/>
    </source>
</evidence>
<evidence type="ECO:0000256" key="3">
    <source>
        <dbReference type="PROSITE-ProRule" id="PRU01191"/>
    </source>
</evidence>
<name>A0A9E7H0G9_9LILI</name>
<keyword evidence="1" id="KW-0805">Transcription regulation</keyword>
<comment type="caution">
    <text evidence="3">Lacks conserved residue(s) required for the propagation of feature annotation.</text>
</comment>
<feature type="short sequence motif" description="VHIID" evidence="3">
    <location>
        <begin position="120"/>
        <end position="124"/>
    </location>
</feature>
<feature type="region of interest" description="Leucine repeat I (LRI)" evidence="3">
    <location>
        <begin position="10"/>
        <end position="70"/>
    </location>
</feature>
<dbReference type="PROSITE" id="PS50985">
    <property type="entry name" value="GRAS"/>
    <property type="match status" value="1"/>
</dbReference>
<sequence length="276" mass="30414">RELKSDERGLCLIHLLLNCANHVAAGSLDRANAFLEQIALLAAPDGDAMQRIASHFTEVRALRLWPGLHHALDSTRTVLLPLAEAAAARRHLLDLCPFLRLAFVVTNQAIMEAMEGERVVHIVDRNASDATQWISLLQGLRARPEGPPHLKITGVHEHRELLNHTAVRLSEEAERLDIPFQFNAVVSRLDNLDVESLRVKTGEASAISSVLQLHSLLASKRHRQRPAEGSNSRADQPAKLRRIPAQGSRRQRTLPERGVGIITGEDGKLPGVAVCD</sequence>
<dbReference type="Proteomes" id="UP001055439">
    <property type="component" value="Chromosome 8"/>
</dbReference>